<evidence type="ECO:0000256" key="2">
    <source>
        <dbReference type="ARBA" id="ARBA00023125"/>
    </source>
</evidence>
<dbReference type="InterPro" id="IPR003222">
    <property type="entry name" value="Antitermntn"/>
</dbReference>
<evidence type="ECO:0000256" key="1">
    <source>
        <dbReference type="ARBA" id="ARBA00023015"/>
    </source>
</evidence>
<dbReference type="Pfam" id="PF03589">
    <property type="entry name" value="Antiterm"/>
    <property type="match status" value="1"/>
</dbReference>
<dbReference type="AlphaFoldDB" id="A0A366I4I6"/>
<keyword evidence="2" id="KW-0238">DNA-binding</keyword>
<dbReference type="GO" id="GO:0003677">
    <property type="term" value="F:DNA binding"/>
    <property type="evidence" value="ECO:0007669"/>
    <property type="project" value="UniProtKB-KW"/>
</dbReference>
<dbReference type="RefSeq" id="WP_113866909.1">
    <property type="nucleotide sequence ID" value="NZ_AGJP01000001.1"/>
</dbReference>
<dbReference type="Proteomes" id="UP000253046">
    <property type="component" value="Unassembled WGS sequence"/>
</dbReference>
<dbReference type="OrthoDB" id="6572202at2"/>
<keyword evidence="1" id="KW-0805">Transcription regulation</keyword>
<reference evidence="4 5" key="1">
    <citation type="submission" date="2018-06" db="EMBL/GenBank/DDBJ databases">
        <title>Genomic Encyclopedia of Type Strains, Phase IV (KMG-IV): sequencing the most valuable type-strain genomes for metagenomic binning, comparative biology and taxonomic classification.</title>
        <authorList>
            <person name="Goeker M."/>
        </authorList>
    </citation>
    <scope>NUCLEOTIDE SEQUENCE [LARGE SCALE GENOMIC DNA]</scope>
    <source>
        <strain evidence="4 5">DSM 30166</strain>
    </source>
</reference>
<evidence type="ECO:0000313" key="5">
    <source>
        <dbReference type="Proteomes" id="UP000253046"/>
    </source>
</evidence>
<protein>
    <submittedName>
        <fullName evidence="4">Antitermination protein</fullName>
    </submittedName>
</protein>
<dbReference type="GO" id="GO:0006355">
    <property type="term" value="P:regulation of DNA-templated transcription"/>
    <property type="evidence" value="ECO:0007669"/>
    <property type="project" value="InterPro"/>
</dbReference>
<dbReference type="EMBL" id="QNRY01000019">
    <property type="protein sequence ID" value="RBP61930.1"/>
    <property type="molecule type" value="Genomic_DNA"/>
</dbReference>
<proteinExistence type="predicted"/>
<accession>A0A366I4I6</accession>
<name>A0A366I4I6_9GAMM</name>
<dbReference type="InterPro" id="IPR038500">
    <property type="entry name" value="Antitermination_sf"/>
</dbReference>
<dbReference type="Gene3D" id="1.10.274.110">
    <property type="match status" value="1"/>
</dbReference>
<gene>
    <name evidence="4" type="ORF">DES54_1198</name>
</gene>
<keyword evidence="5" id="KW-1185">Reference proteome</keyword>
<organism evidence="4 5">
    <name type="scientific">Brenneria salicis ATCC 15712 = DSM 30166</name>
    <dbReference type="NCBI Taxonomy" id="714314"/>
    <lineage>
        <taxon>Bacteria</taxon>
        <taxon>Pseudomonadati</taxon>
        <taxon>Pseudomonadota</taxon>
        <taxon>Gammaproteobacteria</taxon>
        <taxon>Enterobacterales</taxon>
        <taxon>Pectobacteriaceae</taxon>
        <taxon>Brenneria</taxon>
    </lineage>
</organism>
<evidence type="ECO:0000256" key="3">
    <source>
        <dbReference type="ARBA" id="ARBA00023163"/>
    </source>
</evidence>
<evidence type="ECO:0000313" key="4">
    <source>
        <dbReference type="EMBL" id="RBP61930.1"/>
    </source>
</evidence>
<comment type="caution">
    <text evidence="4">The sequence shown here is derived from an EMBL/GenBank/DDBJ whole genome shotgun (WGS) entry which is preliminary data.</text>
</comment>
<sequence length="232" mass="25597">MNIEHALSLCGPKSASAMFTCRESMPSYGYRTRDDRRPVIQARRESAPSSAAKSRYNDILLALGVVQSREALGLSLILARYDKDPKERNKAIEGIARFAFNQAPVLVGKAAGRQMAHCMVLLAKMAVEQYCRTADDAQYRCRCNGRGKITDLAASKVAGETIEKVCPRCGGSGLKPLTSAAVYKVIKTLIPDLTQRTWSRNWKVFYDSLITRCHQEAGAAEQLFSVITSSEK</sequence>
<keyword evidence="3" id="KW-0804">Transcription</keyword>